<feature type="domain" description="RES" evidence="1">
    <location>
        <begin position="72"/>
        <end position="210"/>
    </location>
</feature>
<reference evidence="3" key="1">
    <citation type="journal article" date="2019" name="Int. J. Syst. Evol. Microbiol.">
        <title>The Global Catalogue of Microorganisms (GCM) 10K type strain sequencing project: providing services to taxonomists for standard genome sequencing and annotation.</title>
        <authorList>
            <consortium name="The Broad Institute Genomics Platform"/>
            <consortium name="The Broad Institute Genome Sequencing Center for Infectious Disease"/>
            <person name="Wu L."/>
            <person name="Ma J."/>
        </authorList>
    </citation>
    <scope>NUCLEOTIDE SEQUENCE [LARGE SCALE GENOMIC DNA]</scope>
    <source>
        <strain evidence="3">CCM 8749</strain>
    </source>
</reference>
<dbReference type="Pfam" id="PF08808">
    <property type="entry name" value="RES"/>
    <property type="match status" value="1"/>
</dbReference>
<protein>
    <submittedName>
        <fullName evidence="2">RES family NAD+ phosphorylase</fullName>
    </submittedName>
</protein>
<evidence type="ECO:0000259" key="1">
    <source>
        <dbReference type="SMART" id="SM00953"/>
    </source>
</evidence>
<accession>A0ABW1IP02</accession>
<dbReference type="SMART" id="SM00953">
    <property type="entry name" value="RES"/>
    <property type="match status" value="1"/>
</dbReference>
<evidence type="ECO:0000313" key="3">
    <source>
        <dbReference type="Proteomes" id="UP001596250"/>
    </source>
</evidence>
<evidence type="ECO:0000313" key="2">
    <source>
        <dbReference type="EMBL" id="MFC5986808.1"/>
    </source>
</evidence>
<proteinExistence type="predicted"/>
<keyword evidence="3" id="KW-1185">Reference proteome</keyword>
<name>A0ABW1IP02_9BACL</name>
<sequence>MNSDTAGSIYVTTPTGFSSQLDKLQDTLNNKRFFINPELDIFKYIDGLYTATINQEDCFYRARVGDYKEVKDLHAAPKEKNHFGRFHPKGFSYLYAASEIKTAVAEVRPWQTIVTIAECKAKTELTLLDFTRRNEKLENSDMDYRTTLDNEFSKPINPNTSESDYLLTQIIAEYIKNKGIAGIKYSSSVNDDGYNIVVFDPKVFDIKIMKQVNVSKILYEF</sequence>
<dbReference type="InterPro" id="IPR014914">
    <property type="entry name" value="RES_dom"/>
</dbReference>
<gene>
    <name evidence="2" type="ORF">ACFPXP_10300</name>
</gene>
<organism evidence="2 3">
    <name type="scientific">Marinicrinis lubricantis</name>
    <dbReference type="NCBI Taxonomy" id="2086470"/>
    <lineage>
        <taxon>Bacteria</taxon>
        <taxon>Bacillati</taxon>
        <taxon>Bacillota</taxon>
        <taxon>Bacilli</taxon>
        <taxon>Bacillales</taxon>
        <taxon>Paenibacillaceae</taxon>
    </lineage>
</organism>
<dbReference type="EMBL" id="JBHSQV010000135">
    <property type="protein sequence ID" value="MFC5986808.1"/>
    <property type="molecule type" value="Genomic_DNA"/>
</dbReference>
<comment type="caution">
    <text evidence="2">The sequence shown here is derived from an EMBL/GenBank/DDBJ whole genome shotgun (WGS) entry which is preliminary data.</text>
</comment>
<dbReference type="Proteomes" id="UP001596250">
    <property type="component" value="Unassembled WGS sequence"/>
</dbReference>
<dbReference type="RefSeq" id="WP_379894122.1">
    <property type="nucleotide sequence ID" value="NZ_CBCSCT010000072.1"/>
</dbReference>